<sequence>MKKLLASMMGIVMGASLCACGGGGSTATTQAADSSAAGGAETTAEAAAPADDYHLDIKFSNVFQPTEWNYKASEKLAQEITEKTDGHITITYYGQNELDCYADSVNQAINGAQWMGLEEPSLFADHVGDCAVLVGPMLYNTNEEYNAVMDSDIVADIKAQLAEQNIHVLDTHYSFGFRSVVTNKDIKTPADLNGVKLRATSSPLFAKTLEAMGATAVPMSFTECLSAISSGVVEGFEGSTSTLSGAGAPYELVKKVAQTNHLIATRWLFMPEDLYQSIPEEYRKVIDEVALECGMWEQQMCEEDEQTQIETLKAAGVTWNDVDLEAFQEACAPVYDWIVEEYGANPELHKQITDFIAELRAKN</sequence>
<accession>A0AAE3VAE0</accession>
<feature type="signal peptide" evidence="2">
    <location>
        <begin position="1"/>
        <end position="21"/>
    </location>
</feature>
<evidence type="ECO:0000256" key="1">
    <source>
        <dbReference type="ARBA" id="ARBA00022729"/>
    </source>
</evidence>
<dbReference type="NCBIfam" id="NF037995">
    <property type="entry name" value="TRAP_S1"/>
    <property type="match status" value="1"/>
</dbReference>
<dbReference type="PANTHER" id="PTHR33376">
    <property type="match status" value="1"/>
</dbReference>
<dbReference type="EMBL" id="JAUSTO010000007">
    <property type="protein sequence ID" value="MDQ0152661.1"/>
    <property type="molecule type" value="Genomic_DNA"/>
</dbReference>
<gene>
    <name evidence="3" type="ORF">J2S20_001355</name>
</gene>
<reference evidence="3" key="1">
    <citation type="submission" date="2023-07" db="EMBL/GenBank/DDBJ databases">
        <title>Genomic Encyclopedia of Type Strains, Phase IV (KMG-IV): sequencing the most valuable type-strain genomes for metagenomic binning, comparative biology and taxonomic classification.</title>
        <authorList>
            <person name="Goeker M."/>
        </authorList>
    </citation>
    <scope>NUCLEOTIDE SEQUENCE</scope>
    <source>
        <strain evidence="3">DSM 19659</strain>
    </source>
</reference>
<dbReference type="PROSITE" id="PS51257">
    <property type="entry name" value="PROKAR_LIPOPROTEIN"/>
    <property type="match status" value="1"/>
</dbReference>
<dbReference type="InterPro" id="IPR038404">
    <property type="entry name" value="TRAP_DctP_sf"/>
</dbReference>
<evidence type="ECO:0000313" key="3">
    <source>
        <dbReference type="EMBL" id="MDQ0152661.1"/>
    </source>
</evidence>
<name>A0AAE3VAE0_9FIRM</name>
<proteinExistence type="predicted"/>
<feature type="chain" id="PRO_5042159792" evidence="2">
    <location>
        <begin position="22"/>
        <end position="363"/>
    </location>
</feature>
<keyword evidence="1 2" id="KW-0732">Signal</keyword>
<keyword evidence="4" id="KW-1185">Reference proteome</keyword>
<dbReference type="PANTHER" id="PTHR33376:SF3">
    <property type="entry name" value="C4-DICARBOXYLATE-BINDING PROTEIN"/>
    <property type="match status" value="1"/>
</dbReference>
<evidence type="ECO:0000256" key="2">
    <source>
        <dbReference type="SAM" id="SignalP"/>
    </source>
</evidence>
<dbReference type="RefSeq" id="WP_307254455.1">
    <property type="nucleotide sequence ID" value="NZ_JAUSTO010000007.1"/>
</dbReference>
<organism evidence="3 4">
    <name type="scientific">Moryella indoligenes</name>
    <dbReference type="NCBI Taxonomy" id="371674"/>
    <lineage>
        <taxon>Bacteria</taxon>
        <taxon>Bacillati</taxon>
        <taxon>Bacillota</taxon>
        <taxon>Clostridia</taxon>
        <taxon>Lachnospirales</taxon>
        <taxon>Lachnospiraceae</taxon>
        <taxon>Moryella</taxon>
    </lineage>
</organism>
<comment type="caution">
    <text evidence="3">The sequence shown here is derived from an EMBL/GenBank/DDBJ whole genome shotgun (WGS) entry which is preliminary data.</text>
</comment>
<dbReference type="Pfam" id="PF03480">
    <property type="entry name" value="DctP"/>
    <property type="match status" value="1"/>
</dbReference>
<dbReference type="AlphaFoldDB" id="A0AAE3VAE0"/>
<evidence type="ECO:0000313" key="4">
    <source>
        <dbReference type="Proteomes" id="UP001241537"/>
    </source>
</evidence>
<protein>
    <submittedName>
        <fullName evidence="3">TRAP-type C4-dicarboxylate transport system substrate-binding protein</fullName>
    </submittedName>
</protein>
<dbReference type="GO" id="GO:0055085">
    <property type="term" value="P:transmembrane transport"/>
    <property type="evidence" value="ECO:0007669"/>
    <property type="project" value="InterPro"/>
</dbReference>
<dbReference type="Gene3D" id="3.40.190.170">
    <property type="entry name" value="Bacterial extracellular solute-binding protein, family 7"/>
    <property type="match status" value="1"/>
</dbReference>
<dbReference type="InterPro" id="IPR018389">
    <property type="entry name" value="DctP_fam"/>
</dbReference>
<dbReference type="Proteomes" id="UP001241537">
    <property type="component" value="Unassembled WGS sequence"/>
</dbReference>